<evidence type="ECO:0000313" key="8">
    <source>
        <dbReference type="Proteomes" id="UP001162741"/>
    </source>
</evidence>
<dbReference type="GO" id="GO:0008483">
    <property type="term" value="F:transaminase activity"/>
    <property type="evidence" value="ECO:0007669"/>
    <property type="project" value="UniProtKB-KW"/>
</dbReference>
<dbReference type="InterPro" id="IPR036388">
    <property type="entry name" value="WH-like_DNA-bd_sf"/>
</dbReference>
<keyword evidence="2" id="KW-0663">Pyridoxal phosphate</keyword>
<dbReference type="InterPro" id="IPR015421">
    <property type="entry name" value="PyrdxlP-dep_Trfase_major"/>
</dbReference>
<proteinExistence type="inferred from homology"/>
<keyword evidence="7" id="KW-0808">Transferase</keyword>
<dbReference type="InterPro" id="IPR015424">
    <property type="entry name" value="PyrdxlP-dep_Trfase"/>
</dbReference>
<organism evidence="7 8">
    <name type="scientific">Chitinophaga horti</name>
    <dbReference type="NCBI Taxonomy" id="2920382"/>
    <lineage>
        <taxon>Bacteria</taxon>
        <taxon>Pseudomonadati</taxon>
        <taxon>Bacteroidota</taxon>
        <taxon>Chitinophagia</taxon>
        <taxon>Chitinophagales</taxon>
        <taxon>Chitinophagaceae</taxon>
        <taxon>Chitinophaga</taxon>
    </lineage>
</organism>
<dbReference type="SUPFAM" id="SSF46785">
    <property type="entry name" value="Winged helix' DNA-binding domain"/>
    <property type="match status" value="1"/>
</dbReference>
<keyword evidence="4" id="KW-0238">DNA-binding</keyword>
<dbReference type="SUPFAM" id="SSF53383">
    <property type="entry name" value="PLP-dependent transferases"/>
    <property type="match status" value="1"/>
</dbReference>
<name>A0ABY6J3Y7_9BACT</name>
<dbReference type="SMART" id="SM00345">
    <property type="entry name" value="HTH_GNTR"/>
    <property type="match status" value="1"/>
</dbReference>
<dbReference type="Proteomes" id="UP001162741">
    <property type="component" value="Chromosome"/>
</dbReference>
<evidence type="ECO:0000256" key="3">
    <source>
        <dbReference type="ARBA" id="ARBA00023015"/>
    </source>
</evidence>
<dbReference type="CDD" id="cd07377">
    <property type="entry name" value="WHTH_GntR"/>
    <property type="match status" value="1"/>
</dbReference>
<evidence type="ECO:0000256" key="2">
    <source>
        <dbReference type="ARBA" id="ARBA00022898"/>
    </source>
</evidence>
<keyword evidence="8" id="KW-1185">Reference proteome</keyword>
<dbReference type="Pfam" id="PF00392">
    <property type="entry name" value="GntR"/>
    <property type="match status" value="1"/>
</dbReference>
<dbReference type="Gene3D" id="1.10.10.10">
    <property type="entry name" value="Winged helix-like DNA-binding domain superfamily/Winged helix DNA-binding domain"/>
    <property type="match status" value="1"/>
</dbReference>
<gene>
    <name evidence="7" type="ORF">MKQ68_04675</name>
</gene>
<dbReference type="Gene3D" id="3.90.1150.10">
    <property type="entry name" value="Aspartate Aminotransferase, domain 1"/>
    <property type="match status" value="1"/>
</dbReference>
<dbReference type="InterPro" id="IPR004839">
    <property type="entry name" value="Aminotransferase_I/II_large"/>
</dbReference>
<evidence type="ECO:0000256" key="1">
    <source>
        <dbReference type="ARBA" id="ARBA00005384"/>
    </source>
</evidence>
<accession>A0ABY6J3Y7</accession>
<dbReference type="PROSITE" id="PS50949">
    <property type="entry name" value="HTH_GNTR"/>
    <property type="match status" value="1"/>
</dbReference>
<evidence type="ECO:0000256" key="4">
    <source>
        <dbReference type="ARBA" id="ARBA00023125"/>
    </source>
</evidence>
<dbReference type="InterPro" id="IPR036390">
    <property type="entry name" value="WH_DNA-bd_sf"/>
</dbReference>
<sequence>MADHLYQQVADRIEQLIEKEVIKIGDKLPSVRTLSKEQGISLSTAFQAYYHLERKGLIEPRPKSGYYARFSPRKLPDMPKICAPVKKVADVSVSEMITQVFYDMPDDRILRFSLAAPPDSILPGARLSKAMIHAIRTLPAAGLNYESLQGNIDLRRQIARTSIHWGGTLSEDDVVTTTGCMDALTLCLSAVTSPGDVIALESPAYCGAFQLAESLGLKVLEVPTNPVCGVDLKYLEQAIPRFKIKACLFVTNFNNPLGSLMPDENKRELVRIINKYDIALIEDDIYGDLYFGKQRPTTCKTYDTRGNVLLCNSFSKSLAPGYRVGWTVPGRFKEKVLRLKLNHSISSATLPQAAVAHFLENGRYEHHLRKMRKALHMQCLRYTQAITEYFPEDTCVTRPQGGFVLWLELNPRVNTFELYELALKRKISIAPGRIFTLQERYANCLRISYAMPWSKKIDDGLKTVGKLVTSMLKEAEGAN</sequence>
<comment type="similarity">
    <text evidence="1">In the C-terminal section; belongs to the class-I pyridoxal-phosphate-dependent aminotransferase family.</text>
</comment>
<protein>
    <submittedName>
        <fullName evidence="7">PLP-dependent aminotransferase family protein</fullName>
    </submittedName>
</protein>
<dbReference type="EMBL" id="CP107006">
    <property type="protein sequence ID" value="UYQ94383.1"/>
    <property type="molecule type" value="Genomic_DNA"/>
</dbReference>
<dbReference type="Gene3D" id="3.40.640.10">
    <property type="entry name" value="Type I PLP-dependent aspartate aminotransferase-like (Major domain)"/>
    <property type="match status" value="1"/>
</dbReference>
<dbReference type="InterPro" id="IPR051446">
    <property type="entry name" value="HTH_trans_reg/aminotransferase"/>
</dbReference>
<dbReference type="PANTHER" id="PTHR46577:SF2">
    <property type="entry name" value="TRANSCRIPTIONAL REGULATORY PROTEIN"/>
    <property type="match status" value="1"/>
</dbReference>
<keyword evidence="3" id="KW-0805">Transcription regulation</keyword>
<dbReference type="InterPro" id="IPR015422">
    <property type="entry name" value="PyrdxlP-dep_Trfase_small"/>
</dbReference>
<evidence type="ECO:0000259" key="6">
    <source>
        <dbReference type="PROSITE" id="PS50949"/>
    </source>
</evidence>
<feature type="domain" description="HTH gntR-type" evidence="6">
    <location>
        <begin position="3"/>
        <end position="71"/>
    </location>
</feature>
<dbReference type="CDD" id="cd00609">
    <property type="entry name" value="AAT_like"/>
    <property type="match status" value="1"/>
</dbReference>
<evidence type="ECO:0000256" key="5">
    <source>
        <dbReference type="ARBA" id="ARBA00023163"/>
    </source>
</evidence>
<keyword evidence="5" id="KW-0804">Transcription</keyword>
<dbReference type="InterPro" id="IPR000524">
    <property type="entry name" value="Tscrpt_reg_HTH_GntR"/>
</dbReference>
<dbReference type="Pfam" id="PF00155">
    <property type="entry name" value="Aminotran_1_2"/>
    <property type="match status" value="1"/>
</dbReference>
<reference evidence="7" key="1">
    <citation type="submission" date="2022-10" db="EMBL/GenBank/DDBJ databases">
        <title>Chitinophaga sp. nov., isolated from soil.</title>
        <authorList>
            <person name="Jeon C.O."/>
        </authorList>
    </citation>
    <scope>NUCLEOTIDE SEQUENCE</scope>
    <source>
        <strain evidence="7">R8</strain>
    </source>
</reference>
<dbReference type="RefSeq" id="WP_255861186.1">
    <property type="nucleotide sequence ID" value="NZ_CP107006.1"/>
</dbReference>
<dbReference type="PANTHER" id="PTHR46577">
    <property type="entry name" value="HTH-TYPE TRANSCRIPTIONAL REGULATORY PROTEIN GABR"/>
    <property type="match status" value="1"/>
</dbReference>
<evidence type="ECO:0000313" key="7">
    <source>
        <dbReference type="EMBL" id="UYQ94383.1"/>
    </source>
</evidence>
<keyword evidence="7" id="KW-0032">Aminotransferase</keyword>